<dbReference type="InterPro" id="IPR005297">
    <property type="entry name" value="Lipoprotein_repeat"/>
</dbReference>
<name>A0A1I5KTD4_9RHOB</name>
<dbReference type="PANTHER" id="PTHR39335:SF1">
    <property type="entry name" value="BLL4220 PROTEIN"/>
    <property type="match status" value="1"/>
</dbReference>
<evidence type="ECO:0000256" key="1">
    <source>
        <dbReference type="SAM" id="SignalP"/>
    </source>
</evidence>
<dbReference type="GO" id="GO:0043448">
    <property type="term" value="P:alkane catabolic process"/>
    <property type="evidence" value="ECO:0007669"/>
    <property type="project" value="TreeGrafter"/>
</dbReference>
<dbReference type="Pfam" id="PF03640">
    <property type="entry name" value="Lipoprotein_15"/>
    <property type="match status" value="1"/>
</dbReference>
<accession>A0A1I5KTD4</accession>
<dbReference type="RefSeq" id="WP_177215006.1">
    <property type="nucleotide sequence ID" value="NZ_FOXA01000001.1"/>
</dbReference>
<proteinExistence type="predicted"/>
<dbReference type="STRING" id="441119.SAMN04488047_101286"/>
<reference evidence="2 3" key="1">
    <citation type="submission" date="2016-10" db="EMBL/GenBank/DDBJ databases">
        <authorList>
            <person name="de Groot N.N."/>
        </authorList>
    </citation>
    <scope>NUCLEOTIDE SEQUENCE [LARGE SCALE GENOMIC DNA]</scope>
    <source>
        <strain evidence="2 3">DSM 19547</strain>
    </source>
</reference>
<feature type="signal peptide" evidence="1">
    <location>
        <begin position="1"/>
        <end position="20"/>
    </location>
</feature>
<keyword evidence="1" id="KW-0732">Signal</keyword>
<dbReference type="EMBL" id="FOXA01000001">
    <property type="protein sequence ID" value="SFO87886.1"/>
    <property type="molecule type" value="Genomic_DNA"/>
</dbReference>
<sequence>MTRFFLTAAVALAPALPALAQDGTTLQVAESEAFGSYLTNGEGAPLYAFTADTQGTADAAPVISCNPDCLQAWPLVTGDAPEAGEGVDASMIGTMDHEGQSVVTYNGWPLYTFTQDQGSDTPQGQDIESFGGEWYLVGPDGTIVEEHDA</sequence>
<dbReference type="Proteomes" id="UP000199356">
    <property type="component" value="Unassembled WGS sequence"/>
</dbReference>
<organism evidence="2 3">
    <name type="scientific">Tranquillimonas alkanivorans</name>
    <dbReference type="NCBI Taxonomy" id="441119"/>
    <lineage>
        <taxon>Bacteria</taxon>
        <taxon>Pseudomonadati</taxon>
        <taxon>Pseudomonadota</taxon>
        <taxon>Alphaproteobacteria</taxon>
        <taxon>Rhodobacterales</taxon>
        <taxon>Roseobacteraceae</taxon>
        <taxon>Tranquillimonas</taxon>
    </lineage>
</organism>
<dbReference type="PANTHER" id="PTHR39335">
    <property type="entry name" value="BLL4220 PROTEIN"/>
    <property type="match status" value="1"/>
</dbReference>
<feature type="chain" id="PRO_5011699530" evidence="1">
    <location>
        <begin position="21"/>
        <end position="149"/>
    </location>
</feature>
<gene>
    <name evidence="2" type="ORF">SAMN04488047_101286</name>
</gene>
<keyword evidence="3" id="KW-1185">Reference proteome</keyword>
<evidence type="ECO:0000313" key="3">
    <source>
        <dbReference type="Proteomes" id="UP000199356"/>
    </source>
</evidence>
<protein>
    <submittedName>
        <fullName evidence="2">Predicted lipoprotein with conserved Yx(FWY)xxD motif</fullName>
    </submittedName>
</protein>
<evidence type="ECO:0000313" key="2">
    <source>
        <dbReference type="EMBL" id="SFO87886.1"/>
    </source>
</evidence>
<keyword evidence="2" id="KW-0449">Lipoprotein</keyword>
<dbReference type="AlphaFoldDB" id="A0A1I5KTD4"/>